<dbReference type="EMBL" id="WHWC01000009">
    <property type="protein sequence ID" value="KAG8376981.1"/>
    <property type="molecule type" value="Genomic_DNA"/>
</dbReference>
<dbReference type="PANTHER" id="PTHR11220:SF58">
    <property type="entry name" value="SOUL HEME-BINDING FAMILY PROTEIN"/>
    <property type="match status" value="1"/>
</dbReference>
<proteinExistence type="inferred from homology"/>
<gene>
    <name evidence="2" type="ORF">BUALT_Bualt09G0120800</name>
</gene>
<dbReference type="InterPro" id="IPR011256">
    <property type="entry name" value="Reg_factor_effector_dom_sf"/>
</dbReference>
<accession>A0AAV6X998</accession>
<dbReference type="InterPro" id="IPR006917">
    <property type="entry name" value="SOUL_heme-bd"/>
</dbReference>
<organism evidence="2 3">
    <name type="scientific">Buddleja alternifolia</name>
    <dbReference type="NCBI Taxonomy" id="168488"/>
    <lineage>
        <taxon>Eukaryota</taxon>
        <taxon>Viridiplantae</taxon>
        <taxon>Streptophyta</taxon>
        <taxon>Embryophyta</taxon>
        <taxon>Tracheophyta</taxon>
        <taxon>Spermatophyta</taxon>
        <taxon>Magnoliopsida</taxon>
        <taxon>eudicotyledons</taxon>
        <taxon>Gunneridae</taxon>
        <taxon>Pentapetalae</taxon>
        <taxon>asterids</taxon>
        <taxon>lamiids</taxon>
        <taxon>Lamiales</taxon>
        <taxon>Scrophulariaceae</taxon>
        <taxon>Buddlejeae</taxon>
        <taxon>Buddleja</taxon>
    </lineage>
</organism>
<comment type="similarity">
    <text evidence="1">Belongs to the HEBP family.</text>
</comment>
<dbReference type="SUPFAM" id="SSF55136">
    <property type="entry name" value="Probable bacterial effector-binding domain"/>
    <property type="match status" value="2"/>
</dbReference>
<dbReference type="Proteomes" id="UP000826271">
    <property type="component" value="Unassembled WGS sequence"/>
</dbReference>
<dbReference type="FunFam" id="3.20.80.10:FF:000013">
    <property type="entry name" value="Soul heme-binding family protein"/>
    <property type="match status" value="1"/>
</dbReference>
<protein>
    <recommendedName>
        <fullName evidence="4">SOUL heme-binding protein</fullName>
    </recommendedName>
</protein>
<dbReference type="Gene3D" id="3.20.80.10">
    <property type="entry name" value="Regulatory factor, effector binding domain"/>
    <property type="match status" value="2"/>
</dbReference>
<dbReference type="FunFam" id="3.20.80.10:FF:000010">
    <property type="entry name" value="SOUL heme-binding family protein"/>
    <property type="match status" value="1"/>
</dbReference>
<dbReference type="Pfam" id="PF04832">
    <property type="entry name" value="SOUL"/>
    <property type="match status" value="2"/>
</dbReference>
<dbReference type="AlphaFoldDB" id="A0AAV6X998"/>
<evidence type="ECO:0000256" key="1">
    <source>
        <dbReference type="ARBA" id="ARBA00009817"/>
    </source>
</evidence>
<comment type="caution">
    <text evidence="2">The sequence shown here is derived from an EMBL/GenBank/DDBJ whole genome shotgun (WGS) entry which is preliminary data.</text>
</comment>
<sequence>MGIVFGKIPAPTPKHEVIHSTNDYEIRKYPPSVVAEVTYDPAQFNSDKDGGFTILGNYIGALGKPQNQTPEPIAMTAPVITKAAAAEKIAMTAPVITKAAAAEKIAMTAPVVTQGGGGELVIMTFILPSKYVKAEEAPRPVDERVVIREEGEKKYGVVRFSGVAGEEVVTKKAENLKGCLERDGFKVAGDFVLARYNPPFTLPPFRTNEVMIPVE</sequence>
<reference evidence="2" key="1">
    <citation type="submission" date="2019-10" db="EMBL/GenBank/DDBJ databases">
        <authorList>
            <person name="Zhang R."/>
            <person name="Pan Y."/>
            <person name="Wang J."/>
            <person name="Ma R."/>
            <person name="Yu S."/>
        </authorList>
    </citation>
    <scope>NUCLEOTIDE SEQUENCE</scope>
    <source>
        <strain evidence="2">LA-IB0</strain>
        <tissue evidence="2">Leaf</tissue>
    </source>
</reference>
<keyword evidence="3" id="KW-1185">Reference proteome</keyword>
<evidence type="ECO:0008006" key="4">
    <source>
        <dbReference type="Google" id="ProtNLM"/>
    </source>
</evidence>
<dbReference type="PANTHER" id="PTHR11220">
    <property type="entry name" value="HEME-BINDING PROTEIN-RELATED"/>
    <property type="match status" value="1"/>
</dbReference>
<evidence type="ECO:0000313" key="3">
    <source>
        <dbReference type="Proteomes" id="UP000826271"/>
    </source>
</evidence>
<evidence type="ECO:0000313" key="2">
    <source>
        <dbReference type="EMBL" id="KAG8376981.1"/>
    </source>
</evidence>
<name>A0AAV6X998_9LAMI</name>